<feature type="transmembrane region" description="Helical" evidence="9">
    <location>
        <begin position="37"/>
        <end position="58"/>
    </location>
</feature>
<feature type="transmembrane region" description="Helical" evidence="9">
    <location>
        <begin position="101"/>
        <end position="123"/>
    </location>
</feature>
<dbReference type="EMBL" id="LR134142">
    <property type="protein sequence ID" value="VEA09747.1"/>
    <property type="molecule type" value="Genomic_DNA"/>
</dbReference>
<proteinExistence type="inferred from homology"/>
<evidence type="ECO:0000256" key="1">
    <source>
        <dbReference type="ARBA" id="ARBA00006430"/>
    </source>
</evidence>
<dbReference type="Pfam" id="PF03812">
    <property type="entry name" value="KdgT"/>
    <property type="match status" value="1"/>
</dbReference>
<feature type="transmembrane region" description="Helical" evidence="9">
    <location>
        <begin position="162"/>
        <end position="181"/>
    </location>
</feature>
<keyword evidence="6" id="KW-0769">Symport</keyword>
<organism evidence="10 11">
    <name type="scientific">Salmonella enterica subsp. enterica serovar Sanjuan</name>
    <dbReference type="NCBI Taxonomy" id="1160765"/>
    <lineage>
        <taxon>Bacteria</taxon>
        <taxon>Pseudomonadati</taxon>
        <taxon>Pseudomonadota</taxon>
        <taxon>Gammaproteobacteria</taxon>
        <taxon>Enterobacterales</taxon>
        <taxon>Enterobacteriaceae</taxon>
        <taxon>Salmonella</taxon>
    </lineage>
</organism>
<evidence type="ECO:0000256" key="9">
    <source>
        <dbReference type="SAM" id="Phobius"/>
    </source>
</evidence>
<dbReference type="Proteomes" id="UP000276345">
    <property type="component" value="Chromosome"/>
</dbReference>
<evidence type="ECO:0000256" key="5">
    <source>
        <dbReference type="ARBA" id="ARBA00022692"/>
    </source>
</evidence>
<evidence type="ECO:0000256" key="7">
    <source>
        <dbReference type="ARBA" id="ARBA00022989"/>
    </source>
</evidence>
<sequence length="324" mass="33429">MQIPIKKTLDRIPGGMMVVPLFLGCLLKTFFPDALAMGGFVTALTQASPIMAVFFVIVGAQMSFKEAPKAIWRGGVLTVVKLVTGILIGLFVAHFLGDNLFSISSLAIIAAMTNSNGGLYLALTGQYGTKTDTGAYVVTALNDGPFFTMIALGTAGLVSVPFTALLSVIIPIVFGMIIGNLDENMREFLSAGSSKFIPFFSFALGTGLTLEMLISGGVSGILLGVITTFIGGAILIVSDKLSGGSGVAGAALASTAGNAVATPAAIAEIDKSIAASATIAMPQIAASTITTAILTPILVNFWVKRLQKKGIDPTIEKGNEQCVK</sequence>
<dbReference type="GO" id="GO:0016020">
    <property type="term" value="C:membrane"/>
    <property type="evidence" value="ECO:0007669"/>
    <property type="project" value="InterPro"/>
</dbReference>
<evidence type="ECO:0000256" key="4">
    <source>
        <dbReference type="ARBA" id="ARBA00022597"/>
    </source>
</evidence>
<feature type="transmembrane region" description="Helical" evidence="9">
    <location>
        <begin position="135"/>
        <end position="156"/>
    </location>
</feature>
<keyword evidence="8 9" id="KW-0472">Membrane</keyword>
<evidence type="ECO:0000256" key="6">
    <source>
        <dbReference type="ARBA" id="ARBA00022847"/>
    </source>
</evidence>
<feature type="transmembrane region" description="Helical" evidence="9">
    <location>
        <begin position="214"/>
        <end position="237"/>
    </location>
</feature>
<keyword evidence="2" id="KW-0813">Transport</keyword>
<feature type="transmembrane region" description="Helical" evidence="9">
    <location>
        <begin position="70"/>
        <end position="95"/>
    </location>
</feature>
<comment type="similarity">
    <text evidence="1">Belongs to the KdgT transporter family.</text>
</comment>
<dbReference type="InterPro" id="IPR004684">
    <property type="entry name" value="2keto-3dGluconate_permease"/>
</dbReference>
<feature type="transmembrane region" description="Helical" evidence="9">
    <location>
        <begin position="12"/>
        <end position="31"/>
    </location>
</feature>
<feature type="transmembrane region" description="Helical" evidence="9">
    <location>
        <begin position="188"/>
        <end position="208"/>
    </location>
</feature>
<gene>
    <name evidence="10" type="primary">kdgT_3</name>
    <name evidence="10" type="ORF">NCTC7406_05013</name>
</gene>
<accession>A0A447P2N3</accession>
<evidence type="ECO:0000313" key="11">
    <source>
        <dbReference type="Proteomes" id="UP000276345"/>
    </source>
</evidence>
<protein>
    <submittedName>
        <fullName evidence="10">2-keto-3-deoxygluconate permease</fullName>
    </submittedName>
</protein>
<evidence type="ECO:0000256" key="2">
    <source>
        <dbReference type="ARBA" id="ARBA00022448"/>
    </source>
</evidence>
<evidence type="ECO:0000256" key="8">
    <source>
        <dbReference type="ARBA" id="ARBA00023136"/>
    </source>
</evidence>
<name>A0A447P2N3_SALET</name>
<keyword evidence="3" id="KW-1003">Cell membrane</keyword>
<dbReference type="AlphaFoldDB" id="A0A447P2N3"/>
<keyword evidence="5 9" id="KW-0812">Transmembrane</keyword>
<feature type="transmembrane region" description="Helical" evidence="9">
    <location>
        <begin position="249"/>
        <end position="267"/>
    </location>
</feature>
<feature type="transmembrane region" description="Helical" evidence="9">
    <location>
        <begin position="279"/>
        <end position="303"/>
    </location>
</feature>
<keyword evidence="4" id="KW-0762">Sugar transport</keyword>
<evidence type="ECO:0000256" key="3">
    <source>
        <dbReference type="ARBA" id="ARBA00022475"/>
    </source>
</evidence>
<evidence type="ECO:0000313" key="10">
    <source>
        <dbReference type="EMBL" id="VEA09747.1"/>
    </source>
</evidence>
<dbReference type="PROSITE" id="PS51257">
    <property type="entry name" value="PROKAR_LIPOPROTEIN"/>
    <property type="match status" value="1"/>
</dbReference>
<keyword evidence="7 9" id="KW-1133">Transmembrane helix</keyword>
<reference evidence="10 11" key="1">
    <citation type="submission" date="2018-12" db="EMBL/GenBank/DDBJ databases">
        <authorList>
            <consortium name="Pathogen Informatics"/>
        </authorList>
    </citation>
    <scope>NUCLEOTIDE SEQUENCE [LARGE SCALE GENOMIC DNA]</scope>
    <source>
        <strain evidence="10 11">NCTC7406</strain>
    </source>
</reference>
<dbReference type="GO" id="GO:0015649">
    <property type="term" value="F:2-keto-3-deoxygluconate:proton symporter activity"/>
    <property type="evidence" value="ECO:0007669"/>
    <property type="project" value="InterPro"/>
</dbReference>